<feature type="region of interest" description="Disordered" evidence="1">
    <location>
        <begin position="474"/>
        <end position="493"/>
    </location>
</feature>
<gene>
    <name evidence="2" type="ORF">GCM10022231_36440</name>
</gene>
<keyword evidence="3" id="KW-1185">Reference proteome</keyword>
<feature type="compositionally biased region" description="Basic and acidic residues" evidence="1">
    <location>
        <begin position="232"/>
        <end position="241"/>
    </location>
</feature>
<reference evidence="3" key="1">
    <citation type="journal article" date="2019" name="Int. J. Syst. Evol. Microbiol.">
        <title>The Global Catalogue of Microorganisms (GCM) 10K type strain sequencing project: providing services to taxonomists for standard genome sequencing and annotation.</title>
        <authorList>
            <consortium name="The Broad Institute Genomics Platform"/>
            <consortium name="The Broad Institute Genome Sequencing Center for Infectious Disease"/>
            <person name="Wu L."/>
            <person name="Ma J."/>
        </authorList>
    </citation>
    <scope>NUCLEOTIDE SEQUENCE [LARGE SCALE GENOMIC DNA]</scope>
    <source>
        <strain evidence="3">JCM 16923</strain>
    </source>
</reference>
<evidence type="ECO:0000313" key="3">
    <source>
        <dbReference type="Proteomes" id="UP001418444"/>
    </source>
</evidence>
<feature type="compositionally biased region" description="Polar residues" evidence="1">
    <location>
        <begin position="704"/>
        <end position="716"/>
    </location>
</feature>
<comment type="caution">
    <text evidence="2">The sequence shown here is derived from an EMBL/GenBank/DDBJ whole genome shotgun (WGS) entry which is preliminary data.</text>
</comment>
<sequence>MGHLLRAQDPRQLAAAIDAGRHHDEGRPGGEGHQQLQDGGIEARGRELQGPGSRAEAVAPVLFEREGGQTAVGDHHALGFSGGSGRVDHVCGIVHAQRPRPVGIGHGLRRGGAELGAQCRSVERDPVPLAVTVVAEAVSAARAGHAESGTAVVEQIGDPLVGQFRVHGDEGAAGHQDRQLGDYLGTTARQQRRHQVARADAAGDQDPRQPVDPVPELVVPEVDVVGHQCDGARVRPRDGRQQIRQRLRRSRSGSPRRDVTQAIAVGENLEAVDERLRRTADERGQHRAEPPVVGAQVVGGVGGRVGLQVDPQPPAAGVDGEGQVFGGAGAEDGAAPGALAKRQFVPEHHHVDHRAEEAAAGRPVGVLIAAHVLEAVPLVAQSAAELGGDLSDQVGDRDAGPHAAADRHHVRDHAARAAKQGVGAAGDRQTEHHVVGSGHPGDVDCGRRTHHRGHRRAVAGAEGIDVGLQLRVERGARAPRPGDPPGRIGQPCGLRECTQPLRPVLPVALEAGRPPVALVVGVQFGQGSGAAGRHRSTGRAGRVDLGDPVGEGGRAVAVEQDVVYAGVPEVTVVAQPQRHRLDQPIGEEVQGALEVGVHPLARRGLRVVVITEVVMVHPVVCGVVEQLDRRLRRIVPRQEPHHGAAELPDHLSCHVREQLGVERTADVDVVRDHQRCLRRQLLCEPDAALGSRQREHLSRRFGANNVQRHGLSTSARRASIHR</sequence>
<protein>
    <submittedName>
        <fullName evidence="2">Uncharacterized protein</fullName>
    </submittedName>
</protein>
<name>A0ABP7PUW9_9ACTN</name>
<feature type="compositionally biased region" description="Low complexity" evidence="1">
    <location>
        <begin position="417"/>
        <end position="426"/>
    </location>
</feature>
<feature type="region of interest" description="Disordered" evidence="1">
    <location>
        <begin position="528"/>
        <end position="547"/>
    </location>
</feature>
<feature type="region of interest" description="Disordered" evidence="1">
    <location>
        <begin position="391"/>
        <end position="445"/>
    </location>
</feature>
<accession>A0ABP7PUW9</accession>
<dbReference type="Proteomes" id="UP001418444">
    <property type="component" value="Unassembled WGS sequence"/>
</dbReference>
<dbReference type="EMBL" id="BAAAZW010000017">
    <property type="protein sequence ID" value="GAA3971618.1"/>
    <property type="molecule type" value="Genomic_DNA"/>
</dbReference>
<evidence type="ECO:0000313" key="2">
    <source>
        <dbReference type="EMBL" id="GAA3971618.1"/>
    </source>
</evidence>
<proteinExistence type="predicted"/>
<organism evidence="2 3">
    <name type="scientific">Gordonia caeni</name>
    <dbReference type="NCBI Taxonomy" id="1007097"/>
    <lineage>
        <taxon>Bacteria</taxon>
        <taxon>Bacillati</taxon>
        <taxon>Actinomycetota</taxon>
        <taxon>Actinomycetes</taxon>
        <taxon>Mycobacteriales</taxon>
        <taxon>Gordoniaceae</taxon>
        <taxon>Gordonia</taxon>
    </lineage>
</organism>
<feature type="region of interest" description="Disordered" evidence="1">
    <location>
        <begin position="232"/>
        <end position="258"/>
    </location>
</feature>
<feature type="region of interest" description="Disordered" evidence="1">
    <location>
        <begin position="699"/>
        <end position="722"/>
    </location>
</feature>
<evidence type="ECO:0000256" key="1">
    <source>
        <dbReference type="SAM" id="MobiDB-lite"/>
    </source>
</evidence>
<feature type="compositionally biased region" description="Basic and acidic residues" evidence="1">
    <location>
        <begin position="394"/>
        <end position="415"/>
    </location>
</feature>
<feature type="region of interest" description="Disordered" evidence="1">
    <location>
        <begin position="189"/>
        <end position="214"/>
    </location>
</feature>